<reference evidence="2 3" key="1">
    <citation type="journal article" date="2019" name="Sci. Rep.">
        <title>Orb-weaving spider Araneus ventricosus genome elucidates the spidroin gene catalogue.</title>
        <authorList>
            <person name="Kono N."/>
            <person name="Nakamura H."/>
            <person name="Ohtoshi R."/>
            <person name="Moran D.A.P."/>
            <person name="Shinohara A."/>
            <person name="Yoshida Y."/>
            <person name="Fujiwara M."/>
            <person name="Mori M."/>
            <person name="Tomita M."/>
            <person name="Arakawa K."/>
        </authorList>
    </citation>
    <scope>NUCLEOTIDE SEQUENCE [LARGE SCALE GENOMIC DNA]</scope>
</reference>
<gene>
    <name evidence="2" type="ORF">AVEN_258118_1</name>
</gene>
<evidence type="ECO:0000256" key="1">
    <source>
        <dbReference type="SAM" id="MobiDB-lite"/>
    </source>
</evidence>
<feature type="compositionally biased region" description="Low complexity" evidence="1">
    <location>
        <begin position="93"/>
        <end position="106"/>
    </location>
</feature>
<evidence type="ECO:0000313" key="3">
    <source>
        <dbReference type="Proteomes" id="UP000499080"/>
    </source>
</evidence>
<comment type="caution">
    <text evidence="2">The sequence shown here is derived from an EMBL/GenBank/DDBJ whole genome shotgun (WGS) entry which is preliminary data.</text>
</comment>
<proteinExistence type="predicted"/>
<name>A0A4Y2WDA6_ARAVE</name>
<dbReference type="EMBL" id="BGPR01058063">
    <property type="protein sequence ID" value="GBO34260.1"/>
    <property type="molecule type" value="Genomic_DNA"/>
</dbReference>
<evidence type="ECO:0000313" key="2">
    <source>
        <dbReference type="EMBL" id="GBO34260.1"/>
    </source>
</evidence>
<dbReference type="AlphaFoldDB" id="A0A4Y2WDA6"/>
<sequence length="114" mass="13791">MIIRSKIIKDHQIQDGQRSSDPRWTKIIRSRWTKIWSSDKISDPRWTDHRSRWTKDHQIQDGPDKIIVQEWTQNHQIKIDKSSASQTKRPIEQNHQIQNEQNHTIQMNRHPSKI</sequence>
<dbReference type="Proteomes" id="UP000499080">
    <property type="component" value="Unassembled WGS sequence"/>
</dbReference>
<keyword evidence="3" id="KW-1185">Reference proteome</keyword>
<accession>A0A4Y2WDA6</accession>
<feature type="region of interest" description="Disordered" evidence="1">
    <location>
        <begin position="79"/>
        <end position="114"/>
    </location>
</feature>
<protein>
    <submittedName>
        <fullName evidence="2">Uncharacterized protein</fullName>
    </submittedName>
</protein>
<organism evidence="2 3">
    <name type="scientific">Araneus ventricosus</name>
    <name type="common">Orbweaver spider</name>
    <name type="synonym">Epeira ventricosa</name>
    <dbReference type="NCBI Taxonomy" id="182803"/>
    <lineage>
        <taxon>Eukaryota</taxon>
        <taxon>Metazoa</taxon>
        <taxon>Ecdysozoa</taxon>
        <taxon>Arthropoda</taxon>
        <taxon>Chelicerata</taxon>
        <taxon>Arachnida</taxon>
        <taxon>Araneae</taxon>
        <taxon>Araneomorphae</taxon>
        <taxon>Entelegynae</taxon>
        <taxon>Araneoidea</taxon>
        <taxon>Araneidae</taxon>
        <taxon>Araneus</taxon>
    </lineage>
</organism>
<feature type="compositionally biased region" description="Polar residues" evidence="1">
    <location>
        <begin position="79"/>
        <end position="88"/>
    </location>
</feature>